<accession>A0ACC1Q3I2</accession>
<evidence type="ECO:0000313" key="2">
    <source>
        <dbReference type="Proteomes" id="UP001144978"/>
    </source>
</evidence>
<name>A0ACC1Q3I2_9APHY</name>
<evidence type="ECO:0000313" key="1">
    <source>
        <dbReference type="EMBL" id="KAJ3009128.1"/>
    </source>
</evidence>
<gene>
    <name evidence="1" type="ORF">NUW54_g2899</name>
</gene>
<comment type="caution">
    <text evidence="1">The sequence shown here is derived from an EMBL/GenBank/DDBJ whole genome shotgun (WGS) entry which is preliminary data.</text>
</comment>
<organism evidence="1 2">
    <name type="scientific">Trametes sanguinea</name>
    <dbReference type="NCBI Taxonomy" id="158606"/>
    <lineage>
        <taxon>Eukaryota</taxon>
        <taxon>Fungi</taxon>
        <taxon>Dikarya</taxon>
        <taxon>Basidiomycota</taxon>
        <taxon>Agaricomycotina</taxon>
        <taxon>Agaricomycetes</taxon>
        <taxon>Polyporales</taxon>
        <taxon>Polyporaceae</taxon>
        <taxon>Trametes</taxon>
    </lineage>
</organism>
<proteinExistence type="predicted"/>
<reference evidence="1" key="1">
    <citation type="submission" date="2022-08" db="EMBL/GenBank/DDBJ databases">
        <title>Genome Sequence of Pycnoporus sanguineus.</title>
        <authorList>
            <person name="Buettner E."/>
        </authorList>
    </citation>
    <scope>NUCLEOTIDE SEQUENCE</scope>
    <source>
        <strain evidence="1">CG-C14</strain>
    </source>
</reference>
<dbReference type="Proteomes" id="UP001144978">
    <property type="component" value="Unassembled WGS sequence"/>
</dbReference>
<sequence>MTGTTRRPTGGACFRTAATWSSRRVHLGDASFDMYFISVTCWATNGLTNGCWATLAYPCDWFKIIAAAATEVGPYVSSILYDPAVHRRRCSFPRCDLNYCSLSSRFSALTRYASGLKSRGRMSRIAAMACPNCQRTQSFLTHIILNERATANDLLVDSLSPLGRPYYVVDPVPRPLPHGGEDLRPVRTALLGYDYLLTLSDEVRLMWRSSTNLSTISYRVIRYGTIVTVLSSTLYQLLGPQALSDRFSSIGCQSLCDIMVISQLVTATASSLFVAVRLAALWSSNWYLGVFLFLMGLINASSLGQVLNLTFRGDLAPAPLPGCVEDTGNSTMGLLSYYYLSIAMSSINMAYEMLCFLLTAIKTYGTPALAGRGTSSKLLNMLCGLRDQSQISREELSTYSSASRTLTPRLDCGHDGLSPCSLVPILTMRFIANLQRGHVNGALSECSSRSLSTLQFAARERTRTERFLQPLCGELAISEDGGEDCIDVEDEPAHGTEEAVPPVDQILDA</sequence>
<dbReference type="EMBL" id="JANSHE010000577">
    <property type="protein sequence ID" value="KAJ3009128.1"/>
    <property type="molecule type" value="Genomic_DNA"/>
</dbReference>
<keyword evidence="2" id="KW-1185">Reference proteome</keyword>
<protein>
    <submittedName>
        <fullName evidence="1">Uncharacterized protein</fullName>
    </submittedName>
</protein>